<evidence type="ECO:0000313" key="5">
    <source>
        <dbReference type="Proteomes" id="UP001549200"/>
    </source>
</evidence>
<keyword evidence="2" id="KW-0479">Metal-binding</keyword>
<comment type="caution">
    <text evidence="2">Lacks conserved residue(s) required for the propagation of feature annotation.</text>
</comment>
<feature type="binding site" evidence="2">
    <location>
        <position position="161"/>
    </location>
    <ligand>
        <name>Zn(2+)</name>
        <dbReference type="ChEBI" id="CHEBI:29105"/>
    </ligand>
</feature>
<proteinExistence type="predicted"/>
<keyword evidence="2" id="KW-0862">Zinc</keyword>
<dbReference type="EMBL" id="JBEPLZ010000010">
    <property type="protein sequence ID" value="MET3571436.1"/>
    <property type="molecule type" value="Genomic_DNA"/>
</dbReference>
<keyword evidence="1" id="KW-0520">NAD</keyword>
<comment type="caution">
    <text evidence="4">The sequence shown here is derived from an EMBL/GenBank/DDBJ whole genome shotgun (WGS) entry which is preliminary data.</text>
</comment>
<accession>A0ABV2FZI0</accession>
<dbReference type="InterPro" id="IPR029035">
    <property type="entry name" value="DHS-like_NAD/FAD-binding_dom"/>
</dbReference>
<reference evidence="4 5" key="1">
    <citation type="submission" date="2024-06" db="EMBL/GenBank/DDBJ databases">
        <title>Genomic Encyclopedia of Type Strains, Phase IV (KMG-IV): sequencing the most valuable type-strain genomes for metagenomic binning, comparative biology and taxonomic classification.</title>
        <authorList>
            <person name="Goeker M."/>
        </authorList>
    </citation>
    <scope>NUCLEOTIDE SEQUENCE [LARGE SCALE GENOMIC DNA]</scope>
    <source>
        <strain evidence="4 5">DSM 19261</strain>
    </source>
</reference>
<dbReference type="InterPro" id="IPR026590">
    <property type="entry name" value="Ssirtuin_cat_dom"/>
</dbReference>
<dbReference type="Gene3D" id="3.40.50.1220">
    <property type="entry name" value="TPP-binding domain"/>
    <property type="match status" value="1"/>
</dbReference>
<dbReference type="SUPFAM" id="SSF52467">
    <property type="entry name" value="DHS-like NAD/FAD-binding domain"/>
    <property type="match status" value="1"/>
</dbReference>
<feature type="binding site" evidence="2">
    <location>
        <position position="165"/>
    </location>
    <ligand>
        <name>Zn(2+)</name>
        <dbReference type="ChEBI" id="CHEBI:29105"/>
    </ligand>
</feature>
<name>A0ABV2FZI0_9FIRM</name>
<organism evidence="4 5">
    <name type="scientific">Enterocloster citroniae</name>
    <dbReference type="NCBI Taxonomy" id="358743"/>
    <lineage>
        <taxon>Bacteria</taxon>
        <taxon>Bacillati</taxon>
        <taxon>Bacillota</taxon>
        <taxon>Clostridia</taxon>
        <taxon>Lachnospirales</taxon>
        <taxon>Lachnospiraceae</taxon>
        <taxon>Enterocloster</taxon>
    </lineage>
</organism>
<evidence type="ECO:0000259" key="3">
    <source>
        <dbReference type="PROSITE" id="PS50305"/>
    </source>
</evidence>
<feature type="domain" description="Deacetylase sirtuin-type" evidence="3">
    <location>
        <begin position="21"/>
        <end position="308"/>
    </location>
</feature>
<evidence type="ECO:0000256" key="2">
    <source>
        <dbReference type="PROSITE-ProRule" id="PRU00236"/>
    </source>
</evidence>
<evidence type="ECO:0000313" key="4">
    <source>
        <dbReference type="EMBL" id="MET3571436.1"/>
    </source>
</evidence>
<dbReference type="Proteomes" id="UP001549200">
    <property type="component" value="Unassembled WGS sequence"/>
</dbReference>
<dbReference type="PROSITE" id="PS50305">
    <property type="entry name" value="SIRTUIN"/>
    <property type="match status" value="1"/>
</dbReference>
<feature type="binding site" evidence="2">
    <location>
        <position position="196"/>
    </location>
    <ligand>
        <name>Zn(2+)</name>
        <dbReference type="ChEBI" id="CHEBI:29105"/>
    </ligand>
</feature>
<protein>
    <submittedName>
        <fullName evidence="4">NAD-dependent SIR2 family protein deacetylase</fullName>
    </submittedName>
</protein>
<feature type="binding site" evidence="2">
    <location>
        <position position="199"/>
    </location>
    <ligand>
        <name>Zn(2+)</name>
        <dbReference type="ChEBI" id="CHEBI:29105"/>
    </ligand>
</feature>
<keyword evidence="5" id="KW-1185">Reference proteome</keyword>
<evidence type="ECO:0000256" key="1">
    <source>
        <dbReference type="ARBA" id="ARBA00023027"/>
    </source>
</evidence>
<gene>
    <name evidence="4" type="ORF">ABID13_003081</name>
</gene>
<sequence length="327" mass="36658">MKMDWLRFLSGTSAGDYVYQDLPYDQLIQRAASMISKADAVLVGAGAGLSAAAGLTYTGRRFKENFSEFIGRYGPAAMRDMYAAGFYPFPTEEERWGYWSKHVWVNRIEPGALPLYRKLCDMVTTRKHFVLTTNVDHQFWKAGFEDKNIFATQGDYGKIQCAGACHDVTYDATDLFARMNEARKGCVIPSCMVPVCPVCGGPMAMNLRCDQYFVEDDHWHQAAKRYSAFLEQAALKETVVLELGVGFNTPAIIRFPFEKMVRQNGRWSFIRLNTDGAAVPADVEKRAAGINGDMTESLEGICRALEGKTLEGRASDNGTDRERRHDT</sequence>